<reference evidence="1 2" key="2">
    <citation type="journal article" date="2011" name="Stand. Genomic Sci.">
        <title>Complete genome sequence of Leadbetterella byssophila type strain (4M15).</title>
        <authorList>
            <person name="Abt B."/>
            <person name="Teshima H."/>
            <person name="Lucas S."/>
            <person name="Lapidus A."/>
            <person name="Del Rio T.G."/>
            <person name="Nolan M."/>
            <person name="Tice H."/>
            <person name="Cheng J.F."/>
            <person name="Pitluck S."/>
            <person name="Liolios K."/>
            <person name="Pagani I."/>
            <person name="Ivanova N."/>
            <person name="Mavromatis K."/>
            <person name="Pati A."/>
            <person name="Tapia R."/>
            <person name="Han C."/>
            <person name="Goodwin L."/>
            <person name="Chen A."/>
            <person name="Palaniappan K."/>
            <person name="Land M."/>
            <person name="Hauser L."/>
            <person name="Chang Y.J."/>
            <person name="Jeffries C.D."/>
            <person name="Rohde M."/>
            <person name="Goker M."/>
            <person name="Tindall B.J."/>
            <person name="Detter J.C."/>
            <person name="Woyke T."/>
            <person name="Bristow J."/>
            <person name="Eisen J.A."/>
            <person name="Markowitz V."/>
            <person name="Hugenholtz P."/>
            <person name="Klenk H.P."/>
            <person name="Kyrpides N.C."/>
        </authorList>
    </citation>
    <scope>NUCLEOTIDE SEQUENCE [LARGE SCALE GENOMIC DNA]</scope>
    <source>
        <strain evidence="2">DSM 17132 / JCM 16389 / KACC 11308 / NBRC 106382 / 4M15</strain>
    </source>
</reference>
<dbReference type="eggNOG" id="COG4783">
    <property type="taxonomic scope" value="Bacteria"/>
</dbReference>
<protein>
    <recommendedName>
        <fullName evidence="3">Tetratricopeptide repeat protein</fullName>
    </recommendedName>
</protein>
<keyword evidence="2" id="KW-1185">Reference proteome</keyword>
<dbReference type="OrthoDB" id="9813254at2"/>
<gene>
    <name evidence="1" type="ordered locus">Lbys_2702</name>
</gene>
<reference key="1">
    <citation type="submission" date="2010-11" db="EMBL/GenBank/DDBJ databases">
        <title>The complete genome of Leadbetterella byssophila DSM 17132.</title>
        <authorList>
            <consortium name="US DOE Joint Genome Institute (JGI-PGF)"/>
            <person name="Lucas S."/>
            <person name="Copeland A."/>
            <person name="Lapidus A."/>
            <person name="Glavina del Rio T."/>
            <person name="Dalin E."/>
            <person name="Tice H."/>
            <person name="Bruce D."/>
            <person name="Goodwin L."/>
            <person name="Pitluck S."/>
            <person name="Kyrpides N."/>
            <person name="Mavromatis K."/>
            <person name="Ivanova N."/>
            <person name="Teshima H."/>
            <person name="Brettin T."/>
            <person name="Detter J.C."/>
            <person name="Han C."/>
            <person name="Tapia R."/>
            <person name="Land M."/>
            <person name="Hauser L."/>
            <person name="Markowitz V."/>
            <person name="Cheng J.-F."/>
            <person name="Hugenholtz P."/>
            <person name="Woyke T."/>
            <person name="Wu D."/>
            <person name="Tindall B."/>
            <person name="Pomrenke H.G."/>
            <person name="Brambilla E."/>
            <person name="Klenk H.-P."/>
            <person name="Eisen J.A."/>
        </authorList>
    </citation>
    <scope>NUCLEOTIDE SEQUENCE [LARGE SCALE GENOMIC DNA]</scope>
    <source>
        <strain>DSM 17132</strain>
    </source>
</reference>
<organism evidence="1 2">
    <name type="scientific">Leadbetterella byssophila (strain DSM 17132 / JCM 16389 / KACC 11308 / NBRC 106382 / 4M15)</name>
    <dbReference type="NCBI Taxonomy" id="649349"/>
    <lineage>
        <taxon>Bacteria</taxon>
        <taxon>Pseudomonadati</taxon>
        <taxon>Bacteroidota</taxon>
        <taxon>Cytophagia</taxon>
        <taxon>Cytophagales</taxon>
        <taxon>Leadbetterellaceae</taxon>
        <taxon>Leadbetterella</taxon>
    </lineage>
</organism>
<dbReference type="KEGG" id="lby:Lbys_2702"/>
<evidence type="ECO:0000313" key="1">
    <source>
        <dbReference type="EMBL" id="ADQ18364.1"/>
    </source>
</evidence>
<dbReference type="HOGENOM" id="CLU_049860_0_0_10"/>
<proteinExistence type="predicted"/>
<dbReference type="STRING" id="649349.Lbys_2702"/>
<name>E4RQF6_LEAB4</name>
<dbReference type="AlphaFoldDB" id="E4RQF6"/>
<evidence type="ECO:0000313" key="2">
    <source>
        <dbReference type="Proteomes" id="UP000007435"/>
    </source>
</evidence>
<sequence>MKRILLLLVWIGWITPLKAQFLEDKATIETVLKGLDYLYNLQHDQAAATFAPVKTKYKDHPVHYLLNALQLQWKYLPIDQQPNALAQYQKELNLCVEASHKYYDKPGYRMECTFFLLAGHGFLALAENYKGNSMSAAQEARKALKFFKEGKKFKNTNAEFLFANGLYNYYRERYPETKPIVKPIMVFFDSGNMAQGLAELEKSYKNSVFSKTEAGTYLRDIYIKYESNFGKALHFSQDLYQRYPRNYIFRISYIEGLLLNLKFDQAEKVNAELKNISNPIAKLSYHMFEGYIAEHRDKDFSVAKASYQNALKVKANERFTKEYVAFAYLGLARIAQKEGDKTGAKNYYKLCLKNAEYLWLIAVAKDEQKKLNA</sequence>
<dbReference type="EMBL" id="CP002305">
    <property type="protein sequence ID" value="ADQ18364.1"/>
    <property type="molecule type" value="Genomic_DNA"/>
</dbReference>
<dbReference type="Proteomes" id="UP000007435">
    <property type="component" value="Chromosome"/>
</dbReference>
<accession>E4RQF6</accession>
<dbReference type="RefSeq" id="WP_013409398.1">
    <property type="nucleotide sequence ID" value="NC_014655.1"/>
</dbReference>
<evidence type="ECO:0008006" key="3">
    <source>
        <dbReference type="Google" id="ProtNLM"/>
    </source>
</evidence>